<name>A0A7T6Z2I9_9BACI</name>
<reference evidence="3 4" key="1">
    <citation type="submission" date="2020-06" db="EMBL/GenBank/DDBJ databases">
        <title>Genomic analysis of Salicibibacter sp. NKC5-3.</title>
        <authorList>
            <person name="Oh Y.J."/>
        </authorList>
    </citation>
    <scope>NUCLEOTIDE SEQUENCE [LARGE SCALE GENOMIC DNA]</scope>
    <source>
        <strain evidence="3 4">NKC5-3</strain>
    </source>
</reference>
<dbReference type="RefSeq" id="WP_200128245.1">
    <property type="nucleotide sequence ID" value="NZ_CP054705.1"/>
</dbReference>
<feature type="domain" description="Lipoyl-binding" evidence="2">
    <location>
        <begin position="1"/>
        <end position="70"/>
    </location>
</feature>
<dbReference type="SUPFAM" id="SSF51230">
    <property type="entry name" value="Single hybrid motif"/>
    <property type="match status" value="1"/>
</dbReference>
<dbReference type="InterPro" id="IPR011053">
    <property type="entry name" value="Single_hybrid_motif"/>
</dbReference>
<dbReference type="EMBL" id="CP054705">
    <property type="protein sequence ID" value="QQK75608.1"/>
    <property type="molecule type" value="Genomic_DNA"/>
</dbReference>
<evidence type="ECO:0000256" key="1">
    <source>
        <dbReference type="ARBA" id="ARBA00023267"/>
    </source>
</evidence>
<dbReference type="CDD" id="cd06850">
    <property type="entry name" value="biotinyl_domain"/>
    <property type="match status" value="1"/>
</dbReference>
<keyword evidence="4" id="KW-1185">Reference proteome</keyword>
<gene>
    <name evidence="3" type="ORF">HUG15_08555</name>
</gene>
<dbReference type="AlphaFoldDB" id="A0A7T6Z2I9"/>
<dbReference type="InterPro" id="IPR050709">
    <property type="entry name" value="Biotin_Carboxyl_Carrier/Decarb"/>
</dbReference>
<dbReference type="Gene3D" id="2.40.50.100">
    <property type="match status" value="1"/>
</dbReference>
<accession>A0A7T6Z2I9</accession>
<protein>
    <submittedName>
        <fullName evidence="3">Acetyl-CoA carboxylase biotin carboxyl carrier protein subunit</fullName>
    </submittedName>
</protein>
<dbReference type="InterPro" id="IPR000089">
    <property type="entry name" value="Biotin_lipoyl"/>
</dbReference>
<organism evidence="3 4">
    <name type="scientific">Salicibibacter cibarius</name>
    <dbReference type="NCBI Taxonomy" id="2743000"/>
    <lineage>
        <taxon>Bacteria</taxon>
        <taxon>Bacillati</taxon>
        <taxon>Bacillota</taxon>
        <taxon>Bacilli</taxon>
        <taxon>Bacillales</taxon>
        <taxon>Bacillaceae</taxon>
        <taxon>Salicibibacter</taxon>
    </lineage>
</organism>
<sequence>MTKIEASMAGNLWKVLKQEGDTVEVGEEVAILESMKMEIPIEAETGGEIKAVMKAEGEFVDEGEALFEIG</sequence>
<dbReference type="PANTHER" id="PTHR45266:SF3">
    <property type="entry name" value="OXALOACETATE DECARBOXYLASE ALPHA CHAIN"/>
    <property type="match status" value="1"/>
</dbReference>
<dbReference type="PANTHER" id="PTHR45266">
    <property type="entry name" value="OXALOACETATE DECARBOXYLASE ALPHA CHAIN"/>
    <property type="match status" value="1"/>
</dbReference>
<dbReference type="NCBIfam" id="NF006079">
    <property type="entry name" value="PRK08225.1"/>
    <property type="match status" value="1"/>
</dbReference>
<proteinExistence type="predicted"/>
<dbReference type="Proteomes" id="UP000595823">
    <property type="component" value="Chromosome"/>
</dbReference>
<evidence type="ECO:0000313" key="4">
    <source>
        <dbReference type="Proteomes" id="UP000595823"/>
    </source>
</evidence>
<evidence type="ECO:0000313" key="3">
    <source>
        <dbReference type="EMBL" id="QQK75608.1"/>
    </source>
</evidence>
<dbReference type="PROSITE" id="PS50968">
    <property type="entry name" value="BIOTINYL_LIPOYL"/>
    <property type="match status" value="1"/>
</dbReference>
<dbReference type="Pfam" id="PF00364">
    <property type="entry name" value="Biotin_lipoyl"/>
    <property type="match status" value="1"/>
</dbReference>
<keyword evidence="1" id="KW-0092">Biotin</keyword>
<dbReference type="KEGG" id="scia:HUG15_08555"/>
<evidence type="ECO:0000259" key="2">
    <source>
        <dbReference type="PROSITE" id="PS50968"/>
    </source>
</evidence>